<keyword evidence="2" id="KW-1185">Reference proteome</keyword>
<dbReference type="PIRSF" id="PIRSF004649">
    <property type="entry name" value="MlaC"/>
    <property type="match status" value="1"/>
</dbReference>
<organism evidence="1 2">
    <name type="scientific">Nitrococcus mobilis Nb-231</name>
    <dbReference type="NCBI Taxonomy" id="314278"/>
    <lineage>
        <taxon>Bacteria</taxon>
        <taxon>Pseudomonadati</taxon>
        <taxon>Pseudomonadota</taxon>
        <taxon>Gammaproteobacteria</taxon>
        <taxon>Chromatiales</taxon>
        <taxon>Ectothiorhodospiraceae</taxon>
        <taxon>Nitrococcus</taxon>
    </lineage>
</organism>
<dbReference type="eggNOG" id="COG2854">
    <property type="taxonomic scope" value="Bacteria"/>
</dbReference>
<sequence length="221" mass="25509">MDSIAGQSRSRRILALASALWLFAAIHLSALATTKPLPPDQLIMQTTEEVLKLLKAHQDKLKEHPERIYEQVKDLVIPHFDFELMSRFVLAQNWRSASPEQRARFVKEFRALLVQTYGYSLSEYSGQTVRFEGMQPSSPDNRVMVRTVIEQPDGPDLPVNYRLHKTAAGWKVYDVSVNYSSLVQTYRSSFRAQIRQEGLDRFLDELQQRNTRMVPPVSSER</sequence>
<reference evidence="1 2" key="1">
    <citation type="submission" date="2006-02" db="EMBL/GenBank/DDBJ databases">
        <authorList>
            <person name="Waterbury J."/>
            <person name="Ferriera S."/>
            <person name="Johnson J."/>
            <person name="Kravitz S."/>
            <person name="Halpern A."/>
            <person name="Remington K."/>
            <person name="Beeson K."/>
            <person name="Tran B."/>
            <person name="Rogers Y.-H."/>
            <person name="Friedman R."/>
            <person name="Venter J.C."/>
        </authorList>
    </citation>
    <scope>NUCLEOTIDE SEQUENCE [LARGE SCALE GENOMIC DNA]</scope>
    <source>
        <strain evidence="1 2">Nb-231</strain>
    </source>
</reference>
<dbReference type="Gene3D" id="3.10.450.710">
    <property type="entry name" value="Tgt2/MlaC"/>
    <property type="match status" value="1"/>
</dbReference>
<evidence type="ECO:0000313" key="1">
    <source>
        <dbReference type="EMBL" id="EAR21711.1"/>
    </source>
</evidence>
<accession>A4BR89</accession>
<dbReference type="AlphaFoldDB" id="A4BR89"/>
<dbReference type="InterPro" id="IPR008869">
    <property type="entry name" value="MlaC/ttg2D"/>
</dbReference>
<dbReference type="Pfam" id="PF05494">
    <property type="entry name" value="MlaC"/>
    <property type="match status" value="1"/>
</dbReference>
<dbReference type="RefSeq" id="WP_004999694.1">
    <property type="nucleotide sequence ID" value="NZ_CH672427.1"/>
</dbReference>
<comment type="caution">
    <text evidence="1">The sequence shown here is derived from an EMBL/GenBank/DDBJ whole genome shotgun (WGS) entry which is preliminary data.</text>
</comment>
<dbReference type="PANTHER" id="PTHR36573:SF1">
    <property type="entry name" value="INTERMEMBRANE PHOSPHOLIPID TRANSPORT SYSTEM BINDING PROTEIN MLAC"/>
    <property type="match status" value="1"/>
</dbReference>
<dbReference type="InterPro" id="IPR042245">
    <property type="entry name" value="Tgt2/MlaC_sf"/>
</dbReference>
<dbReference type="PANTHER" id="PTHR36573">
    <property type="entry name" value="INTERMEMBRANE PHOSPHOLIPID TRANSPORT SYSTEM BINDING PROTEIN MLAC"/>
    <property type="match status" value="1"/>
</dbReference>
<dbReference type="HOGENOM" id="CLU_094502_3_1_6"/>
<protein>
    <submittedName>
        <fullName evidence="1">Putative signal peptide protein</fullName>
    </submittedName>
</protein>
<dbReference type="STRING" id="314278.NB231_03240"/>
<dbReference type="Proteomes" id="UP000003374">
    <property type="component" value="Unassembled WGS sequence"/>
</dbReference>
<evidence type="ECO:0000313" key="2">
    <source>
        <dbReference type="Proteomes" id="UP000003374"/>
    </source>
</evidence>
<name>A4BR89_9GAMM</name>
<gene>
    <name evidence="1" type="ORF">NB231_03240</name>
</gene>
<dbReference type="OrthoDB" id="9787053at2"/>
<proteinExistence type="predicted"/>
<dbReference type="EMBL" id="AAOF01000006">
    <property type="protein sequence ID" value="EAR21711.1"/>
    <property type="molecule type" value="Genomic_DNA"/>
</dbReference>